<proteinExistence type="predicted"/>
<gene>
    <name evidence="2" type="ORF">Tdes44962_MAKER10306</name>
</gene>
<feature type="compositionally biased region" description="Gly residues" evidence="1">
    <location>
        <begin position="242"/>
        <end position="251"/>
    </location>
</feature>
<keyword evidence="3" id="KW-1185">Reference proteome</keyword>
<dbReference type="Proteomes" id="UP001138500">
    <property type="component" value="Unassembled WGS sequence"/>
</dbReference>
<accession>A0A9W7VZS2</accession>
<feature type="region of interest" description="Disordered" evidence="1">
    <location>
        <begin position="233"/>
        <end position="260"/>
    </location>
</feature>
<reference evidence="2 3" key="1">
    <citation type="journal article" date="2018" name="IMA Fungus">
        <title>IMA Genome-F 10: Nine draft genome sequences of Claviceps purpurea s.lat., including C. arundinis, C. humidiphila, and C. cf. spartinae, pseudomolecules for the pitch canker pathogen Fusarium circinatum, draft genome of Davidsoniella eucalypti, Grosmannia galeiformis, Quambalaria eucalypti, and Teratosphaeria destructans.</title>
        <authorList>
            <person name="Wingfield B.D."/>
            <person name="Liu M."/>
            <person name="Nguyen H.D."/>
            <person name="Lane F.A."/>
            <person name="Morgan S.W."/>
            <person name="De Vos L."/>
            <person name="Wilken P.M."/>
            <person name="Duong T.A."/>
            <person name="Aylward J."/>
            <person name="Coetzee M.P."/>
            <person name="Dadej K."/>
            <person name="De Beer Z.W."/>
            <person name="Findlay W."/>
            <person name="Havenga M."/>
            <person name="Kolarik M."/>
            <person name="Menzies J.G."/>
            <person name="Naidoo K."/>
            <person name="Pochopski O."/>
            <person name="Shoukouhi P."/>
            <person name="Santana Q.C."/>
            <person name="Seifert K.A."/>
            <person name="Soal N."/>
            <person name="Steenkamp E.T."/>
            <person name="Tatham C.T."/>
            <person name="van der Nest M.A."/>
            <person name="Wingfield M.J."/>
        </authorList>
    </citation>
    <scope>NUCLEOTIDE SEQUENCE [LARGE SCALE GENOMIC DNA]</scope>
    <source>
        <strain evidence="2">CMW44962</strain>
    </source>
</reference>
<feature type="non-terminal residue" evidence="2">
    <location>
        <position position="1"/>
    </location>
</feature>
<sequence length="296" mass="32189">GEGGRGVGPLRDRGGPLGLPIAELEQPIRDAADRERGQLVHAVASQLDEDAIRLVHQPLVVFIPGLPLFEDQDHTGVEGLLAHGPADQDGRLSSMEEDEGRQDLTGRLDHQVSPSQWGPVSRRLPEIRRGMDRGPGMLRSRGGHQAGGRRGVSLRVVLRPLDAWPVEQDEEGLHLREQRGGHDLEGPVRQGLGLGHGVPEPDELVGEVVDLGDAHQTITAQDLSRQDGEVVDELPEPEDGRVGGQGLGGGQSPMPEMPKGRPRVTEYCWSMWRIHHHSVCRSMHSRRGGAGLRCRG</sequence>
<evidence type="ECO:0000313" key="3">
    <source>
        <dbReference type="Proteomes" id="UP001138500"/>
    </source>
</evidence>
<dbReference type="EMBL" id="RIBY02002255">
    <property type="protein sequence ID" value="KAH9821469.1"/>
    <property type="molecule type" value="Genomic_DNA"/>
</dbReference>
<evidence type="ECO:0000313" key="2">
    <source>
        <dbReference type="EMBL" id="KAH9821469.1"/>
    </source>
</evidence>
<reference evidence="2 3" key="2">
    <citation type="journal article" date="2021" name="Curr. Genet.">
        <title>Genetic response to nitrogen starvation in the aggressive Eucalyptus foliar pathogen Teratosphaeria destructans.</title>
        <authorList>
            <person name="Havenga M."/>
            <person name="Wingfield B.D."/>
            <person name="Wingfield M.J."/>
            <person name="Dreyer L.L."/>
            <person name="Roets F."/>
            <person name="Aylward J."/>
        </authorList>
    </citation>
    <scope>NUCLEOTIDE SEQUENCE [LARGE SCALE GENOMIC DNA]</scope>
    <source>
        <strain evidence="2">CMW44962</strain>
    </source>
</reference>
<evidence type="ECO:0000256" key="1">
    <source>
        <dbReference type="SAM" id="MobiDB-lite"/>
    </source>
</evidence>
<protein>
    <submittedName>
        <fullName evidence="2">Uncharacterized protein</fullName>
    </submittedName>
</protein>
<organism evidence="2 3">
    <name type="scientific">Teratosphaeria destructans</name>
    <dbReference type="NCBI Taxonomy" id="418781"/>
    <lineage>
        <taxon>Eukaryota</taxon>
        <taxon>Fungi</taxon>
        <taxon>Dikarya</taxon>
        <taxon>Ascomycota</taxon>
        <taxon>Pezizomycotina</taxon>
        <taxon>Dothideomycetes</taxon>
        <taxon>Dothideomycetidae</taxon>
        <taxon>Mycosphaerellales</taxon>
        <taxon>Teratosphaeriaceae</taxon>
        <taxon>Teratosphaeria</taxon>
    </lineage>
</organism>
<name>A0A9W7VZS2_9PEZI</name>
<dbReference type="AlphaFoldDB" id="A0A9W7VZS2"/>
<feature type="region of interest" description="Disordered" evidence="1">
    <location>
        <begin position="79"/>
        <end position="102"/>
    </location>
</feature>
<comment type="caution">
    <text evidence="2">The sequence shown here is derived from an EMBL/GenBank/DDBJ whole genome shotgun (WGS) entry which is preliminary data.</text>
</comment>
<feature type="region of interest" description="Disordered" evidence="1">
    <location>
        <begin position="127"/>
        <end position="149"/>
    </location>
</feature>